<evidence type="ECO:0000256" key="3">
    <source>
        <dbReference type="ARBA" id="ARBA00010358"/>
    </source>
</evidence>
<evidence type="ECO:0000256" key="16">
    <source>
        <dbReference type="SAM" id="MobiDB-lite"/>
    </source>
</evidence>
<sequence>MRHRPLFNRRWLSGIALSALVAGSAMWFLLPESATTTSPDSSLRASDLDTQVQPARTQAGVTTGQTWPGDPRLSAPKVASRTPHSLGDSPFAGSLAGTDIDGALKADRNGALIVDLETRDFFDYFMSTVGEVPPEVALEQVRALAYASLPETAAKQAMEILDQYLNFKEQAVLMQRRPLDPARQGDPAYQREMLHQAFAELRQLRQSIFTPEVHQAFFGLEEAYGEYTLATIDLASREDLGTEAKAALATWHRNQLPAPLRDTEQQLMASQQEHRERLEIIETADSAEAAGQRLIERGMSPESASEVTAFLTERKEFTERFEHLQSALTQLETSGLAPQDAASQAEELIQRHFPDQKLQTWARLQLLSSN</sequence>
<feature type="region of interest" description="Disordered" evidence="16">
    <location>
        <begin position="36"/>
        <end position="90"/>
    </location>
</feature>
<keyword evidence="10" id="KW-0443">Lipid metabolism</keyword>
<feature type="transmembrane region" description="Helical" evidence="17">
    <location>
        <begin position="12"/>
        <end position="30"/>
    </location>
</feature>
<evidence type="ECO:0000256" key="4">
    <source>
        <dbReference type="ARBA" id="ARBA00019692"/>
    </source>
</evidence>
<name>A0ABX7MSD2_9GAMM</name>
<reference evidence="18 19" key="1">
    <citation type="submission" date="2021-03" db="EMBL/GenBank/DDBJ databases">
        <title>Genome sequencing of Marinobacter sp. LPB0319.</title>
        <authorList>
            <person name="Kim J."/>
        </authorList>
    </citation>
    <scope>NUCLEOTIDE SEQUENCE [LARGE SCALE GENOMIC DNA]</scope>
    <source>
        <strain evidence="18 19">LPB0319</strain>
    </source>
</reference>
<accession>A0ABX7MSD2</accession>
<evidence type="ECO:0000256" key="1">
    <source>
        <dbReference type="ARBA" id="ARBA00003280"/>
    </source>
</evidence>
<comment type="similarity">
    <text evidence="3">Belongs to the lipase chaperone family.</text>
</comment>
<keyword evidence="7 17" id="KW-0812">Transmembrane</keyword>
<dbReference type="EMBL" id="CP071247">
    <property type="protein sequence ID" value="QSP95206.1"/>
    <property type="molecule type" value="Genomic_DNA"/>
</dbReference>
<keyword evidence="19" id="KW-1185">Reference proteome</keyword>
<evidence type="ECO:0000256" key="14">
    <source>
        <dbReference type="ARBA" id="ARBA00031542"/>
    </source>
</evidence>
<evidence type="ECO:0000256" key="15">
    <source>
        <dbReference type="ARBA" id="ARBA00033028"/>
    </source>
</evidence>
<dbReference type="Proteomes" id="UP000663555">
    <property type="component" value="Chromosome"/>
</dbReference>
<evidence type="ECO:0000256" key="5">
    <source>
        <dbReference type="ARBA" id="ARBA00022475"/>
    </source>
</evidence>
<evidence type="ECO:0000313" key="19">
    <source>
        <dbReference type="Proteomes" id="UP000663555"/>
    </source>
</evidence>
<dbReference type="SUPFAM" id="SSF158855">
    <property type="entry name" value="Lipase chaperone-like"/>
    <property type="match status" value="1"/>
</dbReference>
<evidence type="ECO:0000256" key="11">
    <source>
        <dbReference type="ARBA" id="ARBA00023136"/>
    </source>
</evidence>
<proteinExistence type="inferred from homology"/>
<keyword evidence="11 17" id="KW-0472">Membrane</keyword>
<organism evidence="18 19">
    <name type="scientific">Marinobacter salinisoli</name>
    <dbReference type="NCBI Taxonomy" id="2769486"/>
    <lineage>
        <taxon>Bacteria</taxon>
        <taxon>Pseudomonadati</taxon>
        <taxon>Pseudomonadota</taxon>
        <taxon>Gammaproteobacteria</taxon>
        <taxon>Pseudomonadales</taxon>
        <taxon>Marinobacteraceae</taxon>
        <taxon>Marinobacter</taxon>
    </lineage>
</organism>
<evidence type="ECO:0000256" key="8">
    <source>
        <dbReference type="ARBA" id="ARBA00022963"/>
    </source>
</evidence>
<dbReference type="RefSeq" id="WP_206644419.1">
    <property type="nucleotide sequence ID" value="NZ_CP071247.1"/>
</dbReference>
<evidence type="ECO:0000256" key="9">
    <source>
        <dbReference type="ARBA" id="ARBA00022989"/>
    </source>
</evidence>
<comment type="function">
    <text evidence="1">May be involved in the folding of the extracellular lipase during its passage through the periplasm.</text>
</comment>
<keyword evidence="5" id="KW-1003">Cell membrane</keyword>
<gene>
    <name evidence="18" type="ORF">LPB19_01940</name>
</gene>
<evidence type="ECO:0000256" key="12">
    <source>
        <dbReference type="ARBA" id="ARBA00023186"/>
    </source>
</evidence>
<evidence type="ECO:0000256" key="10">
    <source>
        <dbReference type="ARBA" id="ARBA00023098"/>
    </source>
</evidence>
<evidence type="ECO:0000256" key="13">
    <source>
        <dbReference type="ARBA" id="ARBA00030948"/>
    </source>
</evidence>
<keyword evidence="9 17" id="KW-1133">Transmembrane helix</keyword>
<evidence type="ECO:0000313" key="18">
    <source>
        <dbReference type="EMBL" id="QSP95206.1"/>
    </source>
</evidence>
<keyword evidence="6" id="KW-0997">Cell inner membrane</keyword>
<dbReference type="InterPro" id="IPR004961">
    <property type="entry name" value="Lipase_chaperone"/>
</dbReference>
<evidence type="ECO:0000256" key="7">
    <source>
        <dbReference type="ARBA" id="ARBA00022692"/>
    </source>
</evidence>
<comment type="subcellular location">
    <subcellularLocation>
        <location evidence="2">Cell inner membrane</location>
        <topology evidence="2">Single-pass membrane protein</topology>
        <orientation evidence="2">Periplasmic side</orientation>
    </subcellularLocation>
</comment>
<feature type="compositionally biased region" description="Polar residues" evidence="16">
    <location>
        <begin position="36"/>
        <end position="66"/>
    </location>
</feature>
<keyword evidence="8" id="KW-0442">Lipid degradation</keyword>
<evidence type="ECO:0000256" key="6">
    <source>
        <dbReference type="ARBA" id="ARBA00022519"/>
    </source>
</evidence>
<evidence type="ECO:0000256" key="2">
    <source>
        <dbReference type="ARBA" id="ARBA00004383"/>
    </source>
</evidence>
<evidence type="ECO:0000256" key="17">
    <source>
        <dbReference type="SAM" id="Phobius"/>
    </source>
</evidence>
<protein>
    <recommendedName>
        <fullName evidence="4">Lipase chaperone</fullName>
    </recommendedName>
    <alternativeName>
        <fullName evidence="15">Lipase foldase</fullName>
    </alternativeName>
    <alternativeName>
        <fullName evidence="13">Lipase helper protein</fullName>
    </alternativeName>
    <alternativeName>
        <fullName evidence="14">Lipase modulator</fullName>
    </alternativeName>
</protein>
<keyword evidence="12" id="KW-0143">Chaperone</keyword>
<dbReference type="Pfam" id="PF03280">
    <property type="entry name" value="Lipase_chap"/>
    <property type="match status" value="1"/>
</dbReference>